<dbReference type="STRING" id="1848.SAMN05443637_113180"/>
<sequence length="284" mass="29411">MTDVALQVAPANEGQLAAWDGPEGAYWAAHADRYDKAVAAYHGPLLDAAAIGAAEHVLDIGCGTGQTTRDAARTATGGAALGVDLSSRMLEVARARAAADGQVNAAFEQADAQVHPFVPGSFDVAVSRTGAMFFADPVAAFTNVAGALRPGGRLALLTWQPLEANEWLPAFAGALAAGRELPVPPPGAPGPFALAEPDRVRSVLTAAGFAQITLDPLVAEMWFGEDGDDAARFVLGQLAWMLDGVDDETRARAEAALRSTTAAHETADGVRFGSAAWLIRAVRT</sequence>
<keyword evidence="2" id="KW-0808">Transferase</keyword>
<reference evidence="2 3" key="1">
    <citation type="submission" date="2016-11" db="EMBL/GenBank/DDBJ databases">
        <authorList>
            <person name="Jaros S."/>
            <person name="Januszkiewicz K."/>
            <person name="Wedrychowicz H."/>
        </authorList>
    </citation>
    <scope>NUCLEOTIDE SEQUENCE [LARGE SCALE GENOMIC DNA]</scope>
    <source>
        <strain evidence="2 3">DSM 43832</strain>
    </source>
</reference>
<evidence type="ECO:0000313" key="2">
    <source>
        <dbReference type="EMBL" id="SHK87597.1"/>
    </source>
</evidence>
<dbReference type="PANTHER" id="PTHR42912">
    <property type="entry name" value="METHYLTRANSFERASE"/>
    <property type="match status" value="1"/>
</dbReference>
<dbReference type="Pfam" id="PF13649">
    <property type="entry name" value="Methyltransf_25"/>
    <property type="match status" value="1"/>
</dbReference>
<dbReference type="SUPFAM" id="SSF53335">
    <property type="entry name" value="S-adenosyl-L-methionine-dependent methyltransferases"/>
    <property type="match status" value="1"/>
</dbReference>
<dbReference type="CDD" id="cd02440">
    <property type="entry name" value="AdoMet_MTases"/>
    <property type="match status" value="1"/>
</dbReference>
<dbReference type="Gene3D" id="3.40.50.150">
    <property type="entry name" value="Vaccinia Virus protein VP39"/>
    <property type="match status" value="1"/>
</dbReference>
<keyword evidence="3" id="KW-1185">Reference proteome</keyword>
<dbReference type="OrthoDB" id="9777638at2"/>
<dbReference type="PANTHER" id="PTHR42912:SF93">
    <property type="entry name" value="N6-ADENOSINE-METHYLTRANSFERASE TMT1A"/>
    <property type="match status" value="1"/>
</dbReference>
<keyword evidence="2" id="KW-0489">Methyltransferase</keyword>
<evidence type="ECO:0000313" key="3">
    <source>
        <dbReference type="Proteomes" id="UP000184363"/>
    </source>
</evidence>
<dbReference type="EMBL" id="FRAP01000013">
    <property type="protein sequence ID" value="SHK87597.1"/>
    <property type="molecule type" value="Genomic_DNA"/>
</dbReference>
<organism evidence="2 3">
    <name type="scientific">Pseudonocardia thermophila</name>
    <dbReference type="NCBI Taxonomy" id="1848"/>
    <lineage>
        <taxon>Bacteria</taxon>
        <taxon>Bacillati</taxon>
        <taxon>Actinomycetota</taxon>
        <taxon>Actinomycetes</taxon>
        <taxon>Pseudonocardiales</taxon>
        <taxon>Pseudonocardiaceae</taxon>
        <taxon>Pseudonocardia</taxon>
    </lineage>
</organism>
<dbReference type="GO" id="GO:0008168">
    <property type="term" value="F:methyltransferase activity"/>
    <property type="evidence" value="ECO:0007669"/>
    <property type="project" value="UniProtKB-KW"/>
</dbReference>
<dbReference type="RefSeq" id="WP_073458259.1">
    <property type="nucleotide sequence ID" value="NZ_CALGVN010000058.1"/>
</dbReference>
<dbReference type="InterPro" id="IPR041698">
    <property type="entry name" value="Methyltransf_25"/>
</dbReference>
<keyword evidence="2" id="KW-0830">Ubiquinone</keyword>
<evidence type="ECO:0000259" key="1">
    <source>
        <dbReference type="Pfam" id="PF13649"/>
    </source>
</evidence>
<name>A0A1M6W1Q0_PSETH</name>
<accession>A0A1M6W1Q0</accession>
<dbReference type="Proteomes" id="UP000184363">
    <property type="component" value="Unassembled WGS sequence"/>
</dbReference>
<protein>
    <submittedName>
        <fullName evidence="2">Ubiquinone/menaquinone biosynthesis C-methylase UbiE</fullName>
    </submittedName>
</protein>
<dbReference type="InterPro" id="IPR050508">
    <property type="entry name" value="Methyltransf_Superfamily"/>
</dbReference>
<proteinExistence type="predicted"/>
<dbReference type="InterPro" id="IPR029063">
    <property type="entry name" value="SAM-dependent_MTases_sf"/>
</dbReference>
<dbReference type="GO" id="GO:0032259">
    <property type="term" value="P:methylation"/>
    <property type="evidence" value="ECO:0007669"/>
    <property type="project" value="UniProtKB-KW"/>
</dbReference>
<gene>
    <name evidence="2" type="ORF">SAMN05443637_113180</name>
</gene>
<dbReference type="AlphaFoldDB" id="A0A1M6W1Q0"/>
<feature type="domain" description="Methyltransferase" evidence="1">
    <location>
        <begin position="57"/>
        <end position="152"/>
    </location>
</feature>